<dbReference type="InterPro" id="IPR051563">
    <property type="entry name" value="Glycosyl_Hydrolase_51"/>
</dbReference>
<accession>A0A1J8QCE7</accession>
<sequence length="460" mass="50278">MLQSSTGTVYASASVHVSGSTTTWTQVLVSLSPTSSATSTANNFTVTVDSASASGETIHFAMFSLFPPTFKGRANGLRIDLAQTLYDMKPSFFRLPGGGKHKFCLAFTDVVVNAIQGQMFSSRWQWNATVGNLIDRPGRMGDWGYINTDGLGLLEYMYLCEDMEIQPIMAVWAGYSLDEYSIPEDELAPYIQQAIDQINFVIGDPAASEPAALRASLGHPEPFPLQGSPLMKAFLVELIATSYPFNPALDPIPKHYDNHVYQTPGWFAENSFYYDSFERNGTYYFEGEYAVVSTNTSDVFGEGRLVYPDMQGSLGEAAFMTGLERNSDIVFAASYAPLLMNVANYQWTPNLVSFDASKVYPSTSFYTQQLFSVNRGTEYLPSTLPAVNGTLYWSVTRDKSTVIIKIANTGMAAEQMIFELPSISVHSTGTAIVLSGSATSSNSPETPNAVMPHTVSTCYG</sequence>
<keyword evidence="7" id="KW-0325">Glycoprotein</keyword>
<proteinExistence type="inferred from homology"/>
<evidence type="ECO:0000313" key="9">
    <source>
        <dbReference type="EMBL" id="OJA18335.1"/>
    </source>
</evidence>
<feature type="domain" description="Alpha-L-arabinofuranosidase C-terminal" evidence="8">
    <location>
        <begin position="287"/>
        <end position="456"/>
    </location>
</feature>
<dbReference type="AlphaFoldDB" id="A0A1J8QCE7"/>
<dbReference type="PANTHER" id="PTHR31776">
    <property type="entry name" value="ALPHA-L-ARABINOFURANOSIDASE 1"/>
    <property type="match status" value="1"/>
</dbReference>
<evidence type="ECO:0000313" key="10">
    <source>
        <dbReference type="Proteomes" id="UP000183567"/>
    </source>
</evidence>
<evidence type="ECO:0000256" key="5">
    <source>
        <dbReference type="ARBA" id="ARBA00022729"/>
    </source>
</evidence>
<dbReference type="Pfam" id="PF06964">
    <property type="entry name" value="Alpha-L-AF_C"/>
    <property type="match status" value="1"/>
</dbReference>
<dbReference type="STRING" id="180088.A0A1J8QCE7"/>
<comment type="pathway">
    <text evidence="2">Glycan metabolism; L-arabinan degradation.</text>
</comment>
<organism evidence="9 10">
    <name type="scientific">Rhizopogon vesiculosus</name>
    <dbReference type="NCBI Taxonomy" id="180088"/>
    <lineage>
        <taxon>Eukaryota</taxon>
        <taxon>Fungi</taxon>
        <taxon>Dikarya</taxon>
        <taxon>Basidiomycota</taxon>
        <taxon>Agaricomycotina</taxon>
        <taxon>Agaricomycetes</taxon>
        <taxon>Agaricomycetidae</taxon>
        <taxon>Boletales</taxon>
        <taxon>Suillineae</taxon>
        <taxon>Rhizopogonaceae</taxon>
        <taxon>Rhizopogon</taxon>
    </lineage>
</organism>
<dbReference type="UniPathway" id="UPA00667"/>
<evidence type="ECO:0000256" key="6">
    <source>
        <dbReference type="ARBA" id="ARBA00022801"/>
    </source>
</evidence>
<dbReference type="OrthoDB" id="406864at2759"/>
<evidence type="ECO:0000256" key="1">
    <source>
        <dbReference type="ARBA" id="ARBA00001462"/>
    </source>
</evidence>
<name>A0A1J8QCE7_9AGAM</name>
<dbReference type="Gene3D" id="3.20.20.80">
    <property type="entry name" value="Glycosidases"/>
    <property type="match status" value="2"/>
</dbReference>
<dbReference type="GO" id="GO:0046373">
    <property type="term" value="P:L-arabinose metabolic process"/>
    <property type="evidence" value="ECO:0007669"/>
    <property type="project" value="InterPro"/>
</dbReference>
<dbReference type="EMBL" id="LVVM01001540">
    <property type="protein sequence ID" value="OJA18335.1"/>
    <property type="molecule type" value="Genomic_DNA"/>
</dbReference>
<dbReference type="Proteomes" id="UP000183567">
    <property type="component" value="Unassembled WGS sequence"/>
</dbReference>
<dbReference type="GO" id="GO:0046556">
    <property type="term" value="F:alpha-L-arabinofuranosidase activity"/>
    <property type="evidence" value="ECO:0007669"/>
    <property type="project" value="UniProtKB-EC"/>
</dbReference>
<dbReference type="SUPFAM" id="SSF51445">
    <property type="entry name" value="(Trans)glycosidases"/>
    <property type="match status" value="1"/>
</dbReference>
<comment type="catalytic activity">
    <reaction evidence="1">
        <text>Hydrolysis of terminal non-reducing alpha-L-arabinofuranoside residues in alpha-L-arabinosides.</text>
        <dbReference type="EC" id="3.2.1.55"/>
    </reaction>
</comment>
<comment type="caution">
    <text evidence="9">The sequence shown here is derived from an EMBL/GenBank/DDBJ whole genome shotgun (WGS) entry which is preliminary data.</text>
</comment>
<keyword evidence="5" id="KW-0732">Signal</keyword>
<protein>
    <recommendedName>
        <fullName evidence="4">non-reducing end alpha-L-arabinofuranosidase</fullName>
        <ecNumber evidence="4">3.2.1.55</ecNumber>
    </recommendedName>
</protein>
<evidence type="ECO:0000259" key="8">
    <source>
        <dbReference type="SMART" id="SM00813"/>
    </source>
</evidence>
<dbReference type="InterPro" id="IPR017853">
    <property type="entry name" value="GH"/>
</dbReference>
<dbReference type="InterPro" id="IPR055235">
    <property type="entry name" value="ASD1_cat"/>
</dbReference>
<dbReference type="GO" id="GO:0031222">
    <property type="term" value="P:arabinan catabolic process"/>
    <property type="evidence" value="ECO:0007669"/>
    <property type="project" value="UniProtKB-UniPathway"/>
</dbReference>
<evidence type="ECO:0000256" key="2">
    <source>
        <dbReference type="ARBA" id="ARBA00004834"/>
    </source>
</evidence>
<dbReference type="PANTHER" id="PTHR31776:SF0">
    <property type="entry name" value="ALPHA-L-ARABINOFURANOSIDASE 1"/>
    <property type="match status" value="1"/>
</dbReference>
<dbReference type="SMART" id="SM00813">
    <property type="entry name" value="Alpha-L-AF_C"/>
    <property type="match status" value="1"/>
</dbReference>
<evidence type="ECO:0000256" key="7">
    <source>
        <dbReference type="ARBA" id="ARBA00023180"/>
    </source>
</evidence>
<evidence type="ECO:0000256" key="3">
    <source>
        <dbReference type="ARBA" id="ARBA00007186"/>
    </source>
</evidence>
<keyword evidence="10" id="KW-1185">Reference proteome</keyword>
<gene>
    <name evidence="9" type="ORF">AZE42_06213</name>
</gene>
<dbReference type="InterPro" id="IPR010720">
    <property type="entry name" value="Alpha-L-AF_C"/>
</dbReference>
<evidence type="ECO:0000256" key="4">
    <source>
        <dbReference type="ARBA" id="ARBA00012670"/>
    </source>
</evidence>
<comment type="similarity">
    <text evidence="3">Belongs to the glycosyl hydrolase 51 family.</text>
</comment>
<dbReference type="EC" id="3.2.1.55" evidence="4"/>
<reference evidence="9 10" key="1">
    <citation type="submission" date="2016-03" db="EMBL/GenBank/DDBJ databases">
        <title>Comparative genomics of the ectomycorrhizal sister species Rhizopogon vinicolor and Rhizopogon vesiculosus (Basidiomycota: Boletales) reveals a divergence of the mating type B locus.</title>
        <authorList>
            <person name="Mujic A.B."/>
            <person name="Kuo A."/>
            <person name="Tritt A."/>
            <person name="Lipzen A."/>
            <person name="Chen C."/>
            <person name="Johnson J."/>
            <person name="Sharma A."/>
            <person name="Barry K."/>
            <person name="Grigoriev I.V."/>
            <person name="Spatafora J.W."/>
        </authorList>
    </citation>
    <scope>NUCLEOTIDE SEQUENCE [LARGE SCALE GENOMIC DNA]</scope>
    <source>
        <strain evidence="9 10">AM-OR11-056</strain>
    </source>
</reference>
<dbReference type="Pfam" id="PF22848">
    <property type="entry name" value="ASD1_dom"/>
    <property type="match status" value="1"/>
</dbReference>
<keyword evidence="6" id="KW-0378">Hydrolase</keyword>